<reference evidence="2 3" key="1">
    <citation type="submission" date="2015-12" db="EMBL/GenBank/DDBJ databases">
        <title>Genome sequence of Mucilaginibacter gotjawali.</title>
        <authorList>
            <person name="Lee J.S."/>
            <person name="Lee K.C."/>
            <person name="Kim K.K."/>
            <person name="Lee B.W."/>
        </authorList>
    </citation>
    <scope>NUCLEOTIDE SEQUENCE [LARGE SCALE GENOMIC DNA]</scope>
    <source>
        <strain evidence="2 3">SA3-7</strain>
    </source>
</reference>
<name>A0A110B0A6_9SPHI</name>
<dbReference type="KEGG" id="mgot:MgSA37_00438"/>
<evidence type="ECO:0000313" key="2">
    <source>
        <dbReference type="EMBL" id="BAU52283.1"/>
    </source>
</evidence>
<gene>
    <name evidence="2" type="ORF">MgSA37_00438</name>
</gene>
<proteinExistence type="predicted"/>
<dbReference type="InterPro" id="IPR025665">
    <property type="entry name" value="Beta-barrel_OMP_2"/>
</dbReference>
<dbReference type="AlphaFoldDB" id="A0A110B0A6"/>
<accession>A0A110B0A6</accession>
<feature type="domain" description="Outer membrane protein beta-barrel" evidence="1">
    <location>
        <begin position="153"/>
        <end position="243"/>
    </location>
</feature>
<organism evidence="2 3">
    <name type="scientific">Mucilaginibacter gotjawali</name>
    <dbReference type="NCBI Taxonomy" id="1550579"/>
    <lineage>
        <taxon>Bacteria</taxon>
        <taxon>Pseudomonadati</taxon>
        <taxon>Bacteroidota</taxon>
        <taxon>Sphingobacteriia</taxon>
        <taxon>Sphingobacteriales</taxon>
        <taxon>Sphingobacteriaceae</taxon>
        <taxon>Mucilaginibacter</taxon>
    </lineage>
</organism>
<dbReference type="RefSeq" id="WP_096357197.1">
    <property type="nucleotide sequence ID" value="NZ_AP017313.1"/>
</dbReference>
<dbReference type="Proteomes" id="UP000218263">
    <property type="component" value="Chromosome"/>
</dbReference>
<dbReference type="EMBL" id="AP017313">
    <property type="protein sequence ID" value="BAU52283.1"/>
    <property type="molecule type" value="Genomic_DNA"/>
</dbReference>
<protein>
    <recommendedName>
        <fullName evidence="1">Outer membrane protein beta-barrel domain-containing protein</fullName>
    </recommendedName>
</protein>
<sequence>MKRILFTAILLAGTVLAFGQNKTADSTKNTKDSTREDGLNFSVNFHGHHKRDTTSHHEGRYPKAFIGITFARFDLGLATLVDNGSFTLKPQNQFLSYRQWKTSNVGFDVFQMGVKLNPQFKIFISGGFDWTLIRLRNNITILPNQPVLTYRQDSIGYSKNRFSASYLRIPLSFDFRTKMDEHGERWHFVFGPEGGFLLDGMVKQISSEFGKKKFYDNYHFATFRYGGFARIGYGDFGIFAKYYANDMFENSPAQAGLKDFAFGFTLGF</sequence>
<dbReference type="Pfam" id="PF13568">
    <property type="entry name" value="OMP_b-brl_2"/>
    <property type="match status" value="1"/>
</dbReference>
<evidence type="ECO:0000259" key="1">
    <source>
        <dbReference type="Pfam" id="PF13568"/>
    </source>
</evidence>
<keyword evidence="3" id="KW-1185">Reference proteome</keyword>
<dbReference type="OrthoDB" id="666719at2"/>
<evidence type="ECO:0000313" key="3">
    <source>
        <dbReference type="Proteomes" id="UP000218263"/>
    </source>
</evidence>